<dbReference type="OrthoDB" id="1431934at2759"/>
<organism evidence="7 8">
    <name type="scientific">Reticulomyxa filosa</name>
    <dbReference type="NCBI Taxonomy" id="46433"/>
    <lineage>
        <taxon>Eukaryota</taxon>
        <taxon>Sar</taxon>
        <taxon>Rhizaria</taxon>
        <taxon>Retaria</taxon>
        <taxon>Foraminifera</taxon>
        <taxon>Monothalamids</taxon>
        <taxon>Reticulomyxidae</taxon>
        <taxon>Reticulomyxa</taxon>
    </lineage>
</organism>
<dbReference type="PANTHER" id="PTHR11685">
    <property type="entry name" value="RBR FAMILY RING FINGER AND IBR DOMAIN-CONTAINING"/>
    <property type="match status" value="1"/>
</dbReference>
<evidence type="ECO:0000313" key="8">
    <source>
        <dbReference type="Proteomes" id="UP000023152"/>
    </source>
</evidence>
<evidence type="ECO:0000256" key="3">
    <source>
        <dbReference type="ARBA" id="ARBA00022786"/>
    </source>
</evidence>
<keyword evidence="1" id="KW-0479">Metal-binding</keyword>
<dbReference type="GO" id="GO:0008270">
    <property type="term" value="F:zinc ion binding"/>
    <property type="evidence" value="ECO:0007669"/>
    <property type="project" value="UniProtKB-KW"/>
</dbReference>
<gene>
    <name evidence="7" type="ORF">RFI_28139</name>
</gene>
<evidence type="ECO:0000313" key="7">
    <source>
        <dbReference type="EMBL" id="ETO09251.1"/>
    </source>
</evidence>
<proteinExistence type="predicted"/>
<dbReference type="SUPFAM" id="SSF57850">
    <property type="entry name" value="RING/U-box"/>
    <property type="match status" value="2"/>
</dbReference>
<comment type="caution">
    <text evidence="7">The sequence shown here is derived from an EMBL/GenBank/DDBJ whole genome shotgun (WGS) entry which is preliminary data.</text>
</comment>
<evidence type="ECO:0000256" key="5">
    <source>
        <dbReference type="SAM" id="Phobius"/>
    </source>
</evidence>
<name>X6M6J3_RETFI</name>
<keyword evidence="5" id="KW-0812">Transmembrane</keyword>
<dbReference type="Proteomes" id="UP000023152">
    <property type="component" value="Unassembled WGS sequence"/>
</dbReference>
<keyword evidence="4" id="KW-0862">Zinc</keyword>
<protein>
    <submittedName>
        <fullName evidence="7">Ariadne RING finger</fullName>
    </submittedName>
</protein>
<dbReference type="EMBL" id="ASPP01024202">
    <property type="protein sequence ID" value="ETO09251.1"/>
    <property type="molecule type" value="Genomic_DNA"/>
</dbReference>
<feature type="domain" description="IBR" evidence="6">
    <location>
        <begin position="14"/>
        <end position="59"/>
    </location>
</feature>
<feature type="transmembrane region" description="Helical" evidence="5">
    <location>
        <begin position="122"/>
        <end position="147"/>
    </location>
</feature>
<evidence type="ECO:0000256" key="1">
    <source>
        <dbReference type="ARBA" id="ARBA00022723"/>
    </source>
</evidence>
<dbReference type="AlphaFoldDB" id="X6M6J3"/>
<accession>X6M6J3</accession>
<reference evidence="7 8" key="1">
    <citation type="journal article" date="2013" name="Curr. Biol.">
        <title>The Genome of the Foraminiferan Reticulomyxa filosa.</title>
        <authorList>
            <person name="Glockner G."/>
            <person name="Hulsmann N."/>
            <person name="Schleicher M."/>
            <person name="Noegel A.A."/>
            <person name="Eichinger L."/>
            <person name="Gallinger C."/>
            <person name="Pawlowski J."/>
            <person name="Sierra R."/>
            <person name="Euteneuer U."/>
            <person name="Pillet L."/>
            <person name="Moustafa A."/>
            <person name="Platzer M."/>
            <person name="Groth M."/>
            <person name="Szafranski K."/>
            <person name="Schliwa M."/>
        </authorList>
    </citation>
    <scope>NUCLEOTIDE SEQUENCE [LARGE SCALE GENOMIC DNA]</scope>
</reference>
<evidence type="ECO:0000256" key="2">
    <source>
        <dbReference type="ARBA" id="ARBA00022771"/>
    </source>
</evidence>
<keyword evidence="5" id="KW-1133">Transmembrane helix</keyword>
<dbReference type="Gene3D" id="1.20.120.1750">
    <property type="match status" value="1"/>
</dbReference>
<keyword evidence="8" id="KW-1185">Reference proteome</keyword>
<keyword evidence="2" id="KW-0863">Zinc-finger</keyword>
<dbReference type="GO" id="GO:0004842">
    <property type="term" value="F:ubiquitin-protein transferase activity"/>
    <property type="evidence" value="ECO:0007669"/>
    <property type="project" value="InterPro"/>
</dbReference>
<dbReference type="GO" id="GO:0016567">
    <property type="term" value="P:protein ubiquitination"/>
    <property type="evidence" value="ECO:0007669"/>
    <property type="project" value="InterPro"/>
</dbReference>
<dbReference type="Pfam" id="PF01485">
    <property type="entry name" value="IBR"/>
    <property type="match status" value="1"/>
</dbReference>
<keyword evidence="5" id="KW-0472">Membrane</keyword>
<keyword evidence="3" id="KW-0833">Ubl conjugation pathway</keyword>
<evidence type="ECO:0000256" key="4">
    <source>
        <dbReference type="ARBA" id="ARBA00022833"/>
    </source>
</evidence>
<sequence length="148" mass="17593">MQVVDTDVAEKFRRFKENLENPNARQCPKCQQTQSGDPNQPIMTCAKCEEQYCFYHSKAHPLDERCEAYESRMLKEDKLNQEVTKDAKGCPRCKYLIEKNGGCNHMKVDYFFFYSTQQQECIFNIFITIHHLYMFMHFLLLLLLLLLC</sequence>
<evidence type="ECO:0000259" key="6">
    <source>
        <dbReference type="Pfam" id="PF01485"/>
    </source>
</evidence>
<dbReference type="InterPro" id="IPR031127">
    <property type="entry name" value="E3_UB_ligase_RBR"/>
</dbReference>
<dbReference type="InterPro" id="IPR002867">
    <property type="entry name" value="IBR_dom"/>
</dbReference>